<evidence type="ECO:0000256" key="6">
    <source>
        <dbReference type="ARBA" id="ARBA00023034"/>
    </source>
</evidence>
<dbReference type="SUPFAM" id="SSF52540">
    <property type="entry name" value="P-loop containing nucleoside triphosphate hydrolases"/>
    <property type="match status" value="1"/>
</dbReference>
<feature type="binding site" evidence="10">
    <location>
        <position position="44"/>
    </location>
    <ligand>
        <name>Mg(2+)</name>
        <dbReference type="ChEBI" id="CHEBI:18420"/>
    </ligand>
</feature>
<dbReference type="SMART" id="SM00177">
    <property type="entry name" value="ARF"/>
    <property type="match status" value="1"/>
</dbReference>
<dbReference type="GO" id="GO:0046872">
    <property type="term" value="F:metal ion binding"/>
    <property type="evidence" value="ECO:0007669"/>
    <property type="project" value="UniProtKB-KW"/>
</dbReference>
<evidence type="ECO:0000256" key="1">
    <source>
        <dbReference type="ARBA" id="ARBA00004555"/>
    </source>
</evidence>
<dbReference type="Proteomes" id="UP000076078">
    <property type="component" value="Unassembled WGS sequence"/>
</dbReference>
<dbReference type="SMART" id="SM00178">
    <property type="entry name" value="SAR"/>
    <property type="match status" value="1"/>
</dbReference>
<reference evidence="12 13" key="1">
    <citation type="submission" date="2015-12" db="EMBL/GenBank/DDBJ databases">
        <title>Dictyostelia acquired genes for synthesis and detection of signals that induce cell-type specialization by lateral gene transfer from prokaryotes.</title>
        <authorList>
            <person name="Gloeckner G."/>
            <person name="Schaap P."/>
        </authorList>
    </citation>
    <scope>NUCLEOTIDE SEQUENCE [LARGE SCALE GENOMIC DNA]</scope>
    <source>
        <strain evidence="12 13">TK</strain>
    </source>
</reference>
<dbReference type="GO" id="GO:0015031">
    <property type="term" value="P:protein transport"/>
    <property type="evidence" value="ECO:0007669"/>
    <property type="project" value="UniProtKB-KW"/>
</dbReference>
<evidence type="ECO:0000256" key="9">
    <source>
        <dbReference type="PIRSR" id="PIRSR606689-1"/>
    </source>
</evidence>
<keyword evidence="7 9" id="KW-0342">GTP-binding</keyword>
<dbReference type="OMA" id="LADMECM"/>
<keyword evidence="13" id="KW-1185">Reference proteome</keyword>
<evidence type="ECO:0000256" key="4">
    <source>
        <dbReference type="ARBA" id="ARBA00022892"/>
    </source>
</evidence>
<dbReference type="GO" id="GO:0005525">
    <property type="term" value="F:GTP binding"/>
    <property type="evidence" value="ECO:0007669"/>
    <property type="project" value="UniProtKB-KW"/>
</dbReference>
<dbReference type="AlphaFoldDB" id="A0A151ZJ23"/>
<dbReference type="InterPro" id="IPR024156">
    <property type="entry name" value="Small_GTPase_ARF"/>
</dbReference>
<keyword evidence="3 9" id="KW-0547">Nucleotide-binding</keyword>
<dbReference type="InterPro" id="IPR005225">
    <property type="entry name" value="Small_GTP-bd"/>
</dbReference>
<dbReference type="PANTHER" id="PTHR11711">
    <property type="entry name" value="ADP RIBOSYLATION FACTOR-RELATED"/>
    <property type="match status" value="1"/>
</dbReference>
<dbReference type="CDD" id="cd00878">
    <property type="entry name" value="Arf_Arl"/>
    <property type="match status" value="1"/>
</dbReference>
<dbReference type="InterPro" id="IPR006689">
    <property type="entry name" value="Small_GTPase_ARF/SAR"/>
</dbReference>
<dbReference type="GO" id="GO:0005794">
    <property type="term" value="C:Golgi apparatus"/>
    <property type="evidence" value="ECO:0007669"/>
    <property type="project" value="UniProtKB-SubCell"/>
</dbReference>
<dbReference type="PROSITE" id="PS51417">
    <property type="entry name" value="ARF"/>
    <property type="match status" value="1"/>
</dbReference>
<evidence type="ECO:0000256" key="7">
    <source>
        <dbReference type="ARBA" id="ARBA00023134"/>
    </source>
</evidence>
<evidence type="ECO:0000256" key="2">
    <source>
        <dbReference type="ARBA" id="ARBA00010290"/>
    </source>
</evidence>
<comment type="subcellular location">
    <subcellularLocation>
        <location evidence="1">Golgi apparatus</location>
    </subcellularLocation>
</comment>
<dbReference type="Gene3D" id="3.40.50.300">
    <property type="entry name" value="P-loop containing nucleotide triphosphate hydrolases"/>
    <property type="match status" value="1"/>
</dbReference>
<keyword evidence="10" id="KW-0479">Metal-binding</keyword>
<keyword evidence="5" id="KW-0653">Protein transport</keyword>
<keyword evidence="5" id="KW-0813">Transport</keyword>
<name>A0A151ZJ23_TIELA</name>
<comment type="caution">
    <text evidence="12">The sequence shown here is derived from an EMBL/GenBank/DDBJ whole genome shotgun (WGS) entry which is preliminary data.</text>
</comment>
<evidence type="ECO:0000256" key="3">
    <source>
        <dbReference type="ARBA" id="ARBA00022741"/>
    </source>
</evidence>
<dbReference type="NCBIfam" id="TIGR00231">
    <property type="entry name" value="small_GTP"/>
    <property type="match status" value="1"/>
</dbReference>
<proteinExistence type="inferred from homology"/>
<keyword evidence="4" id="KW-0931">ER-Golgi transport</keyword>
<evidence type="ECO:0000256" key="8">
    <source>
        <dbReference type="ARBA" id="ARBA00059050"/>
    </source>
</evidence>
<evidence type="ECO:0000256" key="10">
    <source>
        <dbReference type="PIRSR" id="PIRSR606689-2"/>
    </source>
</evidence>
<dbReference type="InParanoid" id="A0A151ZJ23"/>
<dbReference type="FunFam" id="3.40.50.300:FF:000412">
    <property type="entry name" value="ADP-ribosylation factor 1"/>
    <property type="match status" value="1"/>
</dbReference>
<dbReference type="InterPro" id="IPR027417">
    <property type="entry name" value="P-loop_NTPase"/>
</dbReference>
<organism evidence="12 13">
    <name type="scientific">Tieghemostelium lacteum</name>
    <name type="common">Slime mold</name>
    <name type="synonym">Dictyostelium lacteum</name>
    <dbReference type="NCBI Taxonomy" id="361077"/>
    <lineage>
        <taxon>Eukaryota</taxon>
        <taxon>Amoebozoa</taxon>
        <taxon>Evosea</taxon>
        <taxon>Eumycetozoa</taxon>
        <taxon>Dictyostelia</taxon>
        <taxon>Dictyosteliales</taxon>
        <taxon>Raperosteliaceae</taxon>
        <taxon>Tieghemostelium</taxon>
    </lineage>
</organism>
<gene>
    <name evidence="12" type="ORF">DLAC_04863</name>
</gene>
<keyword evidence="6" id="KW-0333">Golgi apparatus</keyword>
<dbReference type="GO" id="GO:0003924">
    <property type="term" value="F:GTPase activity"/>
    <property type="evidence" value="ECO:0007669"/>
    <property type="project" value="InterPro"/>
</dbReference>
<dbReference type="OrthoDB" id="2011769at2759"/>
<evidence type="ECO:0000256" key="5">
    <source>
        <dbReference type="ARBA" id="ARBA00022927"/>
    </source>
</evidence>
<comment type="function">
    <text evidence="8">GTP-binding protein that may be involved in protein trafficking. May modulate vesicle budding and uncoating within the Golgi apparatus.</text>
</comment>
<dbReference type="EMBL" id="LODT01000023">
    <property type="protein sequence ID" value="KYQ93973.1"/>
    <property type="molecule type" value="Genomic_DNA"/>
</dbReference>
<feature type="binding site" evidence="9">
    <location>
        <begin position="125"/>
        <end position="128"/>
    </location>
    <ligand>
        <name>GTP</name>
        <dbReference type="ChEBI" id="CHEBI:37565"/>
    </ligand>
</feature>
<evidence type="ECO:0000256" key="11">
    <source>
        <dbReference type="RuleBase" id="RU003925"/>
    </source>
</evidence>
<dbReference type="STRING" id="361077.A0A151ZJ23"/>
<sequence length="179" mass="19986">MGGVIGSLFCQEPFHILLLGLDGSGKTSLLYKLKLNEIIETTPTTLYNVETISMSGLNLEIWDLGAGKSKSRPLWRHYQNKISGIIFMIDSSDRNRLTEASTDALIPYVFNEDVFKETPVLILANKQDLSGTLTYNEIKDGLNLPTNRYCPIQLCSVLDGSGITEGFDKLINEIKKLKR</sequence>
<feature type="binding site" evidence="9">
    <location>
        <position position="67"/>
    </location>
    <ligand>
        <name>GTP</name>
        <dbReference type="ChEBI" id="CHEBI:37565"/>
    </ligand>
</feature>
<comment type="similarity">
    <text evidence="2 11">Belongs to the small GTPase superfamily. Arf family.</text>
</comment>
<feature type="binding site" evidence="10">
    <location>
        <position position="27"/>
    </location>
    <ligand>
        <name>Mg(2+)</name>
        <dbReference type="ChEBI" id="CHEBI:18420"/>
    </ligand>
</feature>
<evidence type="ECO:0000313" key="13">
    <source>
        <dbReference type="Proteomes" id="UP000076078"/>
    </source>
</evidence>
<dbReference type="GO" id="GO:0030010">
    <property type="term" value="P:establishment of cell polarity"/>
    <property type="evidence" value="ECO:0007669"/>
    <property type="project" value="UniProtKB-ARBA"/>
</dbReference>
<dbReference type="PRINTS" id="PR00328">
    <property type="entry name" value="SAR1GTPBP"/>
</dbReference>
<evidence type="ECO:0000313" key="12">
    <source>
        <dbReference type="EMBL" id="KYQ93973.1"/>
    </source>
</evidence>
<accession>A0A151ZJ23</accession>
<dbReference type="Pfam" id="PF00025">
    <property type="entry name" value="Arf"/>
    <property type="match status" value="1"/>
</dbReference>
<protein>
    <submittedName>
        <fullName evidence="12">ADP-ribosylation factor</fullName>
    </submittedName>
</protein>
<keyword evidence="10" id="KW-0460">Magnesium</keyword>
<feature type="binding site" evidence="9">
    <location>
        <begin position="20"/>
        <end position="27"/>
    </location>
    <ligand>
        <name>GTP</name>
        <dbReference type="ChEBI" id="CHEBI:37565"/>
    </ligand>
</feature>
<dbReference type="GO" id="GO:0016192">
    <property type="term" value="P:vesicle-mediated transport"/>
    <property type="evidence" value="ECO:0007669"/>
    <property type="project" value="UniProtKB-KW"/>
</dbReference>